<keyword evidence="2" id="KW-1185">Reference proteome</keyword>
<dbReference type="NCBIfam" id="TIGR02677">
    <property type="entry name" value="TIGR02677 family protein"/>
    <property type="match status" value="1"/>
</dbReference>
<gene>
    <name evidence="1" type="ORF">GCM10008936_01410</name>
</gene>
<protein>
    <recommendedName>
        <fullName evidence="3">TIGR02677 family protein</fullName>
    </recommendedName>
</protein>
<evidence type="ECO:0000313" key="2">
    <source>
        <dbReference type="Proteomes" id="UP001410648"/>
    </source>
</evidence>
<accession>A0ABN1AEN5</accession>
<dbReference type="EMBL" id="BAAADA010000014">
    <property type="protein sequence ID" value="GAA0474532.1"/>
    <property type="molecule type" value="Genomic_DNA"/>
</dbReference>
<dbReference type="RefSeq" id="WP_346023676.1">
    <property type="nucleotide sequence ID" value="NZ_BAAADA010000014.1"/>
</dbReference>
<evidence type="ECO:0000313" key="1">
    <source>
        <dbReference type="EMBL" id="GAA0474532.1"/>
    </source>
</evidence>
<sequence>MTLSKVKEATYLTADNHARYRTIMRYFYIQHERMREFIFPEEVMTHVKSQNGFSDYDEDNLHIDLNQLVKWGNLKPRQELGNSKTIDEYKKKRFRYQPTPYTIEFERMLIEMENKEESFGGVLERTQFSRLYSYLQSLEQIVLKNKMVTDEEANQLWEDIQTYFRQIVENTSDYIGYISSEEVEERMKTEEFLIYKDKFTAYLREFIRAMQSTSEQIRAKLILMTTEDLYHFFEQVWRHKTQARLEEVDVSHEAKPFEEYSGRWLAIQSWFRGTQSYGKSESEMLLERTTDAIRKITQVVQRMGERNQNLRSRREEYLHLADWFSEIESIKEAHELYAAAFGFDHSRHYYIDQYPTDDLYTDIWEIEPMIHTTKPMIRTYREKTRANMVIDRTEERLKSRQVFLKEKELEREWIEQYINGQKIELDSIGRVQPAVRQIFLNWIGKAMGHKDRTVQTDLGVKIKLHFKEGRITLDSEDGKIDMPNVWFELIGEKGEADYA</sequence>
<reference evidence="1 2" key="1">
    <citation type="journal article" date="2019" name="Int. J. Syst. Evol. Microbiol.">
        <title>The Global Catalogue of Microorganisms (GCM) 10K type strain sequencing project: providing services to taxonomists for standard genome sequencing and annotation.</title>
        <authorList>
            <consortium name="The Broad Institute Genomics Platform"/>
            <consortium name="The Broad Institute Genome Sequencing Center for Infectious Disease"/>
            <person name="Wu L."/>
            <person name="Ma J."/>
        </authorList>
    </citation>
    <scope>NUCLEOTIDE SEQUENCE [LARGE SCALE GENOMIC DNA]</scope>
    <source>
        <strain evidence="1 2">JCM 14232</strain>
    </source>
</reference>
<proteinExistence type="predicted"/>
<name>A0ABN1AEN5_9LACT</name>
<evidence type="ECO:0008006" key="3">
    <source>
        <dbReference type="Google" id="ProtNLM"/>
    </source>
</evidence>
<dbReference type="InterPro" id="IPR013493">
    <property type="entry name" value="CHP02677"/>
</dbReference>
<comment type="caution">
    <text evidence="1">The sequence shown here is derived from an EMBL/GenBank/DDBJ whole genome shotgun (WGS) entry which is preliminary data.</text>
</comment>
<organism evidence="1 2">
    <name type="scientific">Alkalibacterium indicireducens</name>
    <dbReference type="NCBI Taxonomy" id="398758"/>
    <lineage>
        <taxon>Bacteria</taxon>
        <taxon>Bacillati</taxon>
        <taxon>Bacillota</taxon>
        <taxon>Bacilli</taxon>
        <taxon>Lactobacillales</taxon>
        <taxon>Carnobacteriaceae</taxon>
        <taxon>Alkalibacterium</taxon>
    </lineage>
</organism>
<dbReference type="Proteomes" id="UP001410648">
    <property type="component" value="Unassembled WGS sequence"/>
</dbReference>
<dbReference type="Pfam" id="PF09660">
    <property type="entry name" value="DUF2397"/>
    <property type="match status" value="1"/>
</dbReference>